<protein>
    <submittedName>
        <fullName evidence="1">Uncharacterized protein</fullName>
    </submittedName>
</protein>
<keyword evidence="2" id="KW-1185">Reference proteome</keyword>
<evidence type="ECO:0000313" key="2">
    <source>
        <dbReference type="Proteomes" id="UP001055439"/>
    </source>
</evidence>
<dbReference type="EMBL" id="CP097511">
    <property type="protein sequence ID" value="URE45232.1"/>
    <property type="molecule type" value="Genomic_DNA"/>
</dbReference>
<gene>
    <name evidence="1" type="ORF">MUK42_32873</name>
</gene>
<accession>A0A9E7L5R2</accession>
<dbReference type="Proteomes" id="UP001055439">
    <property type="component" value="Chromosome 9"/>
</dbReference>
<name>A0A9E7L5R2_9LILI</name>
<dbReference type="AlphaFoldDB" id="A0A9E7L5R2"/>
<proteinExistence type="predicted"/>
<evidence type="ECO:0000313" key="1">
    <source>
        <dbReference type="EMBL" id="URE45232.1"/>
    </source>
</evidence>
<reference evidence="1" key="1">
    <citation type="submission" date="2022-05" db="EMBL/GenBank/DDBJ databases">
        <title>The Musa troglodytarum L. genome provides insights into the mechanism of non-climacteric behaviour and enrichment of carotenoids.</title>
        <authorList>
            <person name="Wang J."/>
        </authorList>
    </citation>
    <scope>NUCLEOTIDE SEQUENCE</scope>
    <source>
        <tissue evidence="1">Leaf</tissue>
    </source>
</reference>
<organism evidence="1 2">
    <name type="scientific">Musa troglodytarum</name>
    <name type="common">fe'i banana</name>
    <dbReference type="NCBI Taxonomy" id="320322"/>
    <lineage>
        <taxon>Eukaryota</taxon>
        <taxon>Viridiplantae</taxon>
        <taxon>Streptophyta</taxon>
        <taxon>Embryophyta</taxon>
        <taxon>Tracheophyta</taxon>
        <taxon>Spermatophyta</taxon>
        <taxon>Magnoliopsida</taxon>
        <taxon>Liliopsida</taxon>
        <taxon>Zingiberales</taxon>
        <taxon>Musaceae</taxon>
        <taxon>Musa</taxon>
    </lineage>
</organism>
<sequence length="72" mass="7996">MSSGWGSQSLFVVRCRARTTPPNQKSTAAAAFSGAVGSRSRRSKADAIPIAVIFVRKRRRDRRKCRSMEDLV</sequence>